<dbReference type="EMBL" id="FOFJ01000002">
    <property type="protein sequence ID" value="SEP70797.1"/>
    <property type="molecule type" value="Genomic_DNA"/>
</dbReference>
<evidence type="ECO:0000313" key="2">
    <source>
        <dbReference type="EMBL" id="SEP70797.1"/>
    </source>
</evidence>
<accession>A0A1H9A2V4</accession>
<evidence type="ECO:0000259" key="1">
    <source>
        <dbReference type="Pfam" id="PF14326"/>
    </source>
</evidence>
<dbReference type="InterPro" id="IPR025493">
    <property type="entry name" value="DUF4384"/>
</dbReference>
<dbReference type="Pfam" id="PF14326">
    <property type="entry name" value="DUF4384"/>
    <property type="match status" value="1"/>
</dbReference>
<dbReference type="RefSeq" id="WP_090619048.1">
    <property type="nucleotide sequence ID" value="NZ_FOFJ01000002.1"/>
</dbReference>
<dbReference type="Proteomes" id="UP000199267">
    <property type="component" value="Unassembled WGS sequence"/>
</dbReference>
<feature type="domain" description="DUF4384" evidence="1">
    <location>
        <begin position="133"/>
        <end position="214"/>
    </location>
</feature>
<proteinExistence type="predicted"/>
<gene>
    <name evidence="2" type="ORF">SAMN04244573_00334</name>
</gene>
<dbReference type="AlphaFoldDB" id="A0A1H9A2V4"/>
<name>A0A1H9A2V4_9GAMM</name>
<protein>
    <recommendedName>
        <fullName evidence="1">DUF4384 domain-containing protein</fullName>
    </recommendedName>
</protein>
<organism evidence="2">
    <name type="scientific">Azotobacter beijerinckii</name>
    <dbReference type="NCBI Taxonomy" id="170623"/>
    <lineage>
        <taxon>Bacteria</taxon>
        <taxon>Pseudomonadati</taxon>
        <taxon>Pseudomonadota</taxon>
        <taxon>Gammaproteobacteria</taxon>
        <taxon>Pseudomonadales</taxon>
        <taxon>Pseudomonadaceae</taxon>
        <taxon>Azotobacter</taxon>
    </lineage>
</organism>
<sequence length="259" mass="28734">MKSLLKAVALLALPILAGYLAWLGLSGSPQDTATLEQRLNQELQGYHCAELVANVGADGAVRVVGHLPRMEDLPRLRQSIEALPGVKVAEFELAVRIWPHCETLALLKPWRERNLDGRHGLTIKPDTGHPLLFTEGERIVIRLQQADFDGYLYVDYYTADGNVIHLYPNRREPDSGRQIRAGENFTVGERSPEGWEIGPPFGQELISAIAVATPLYPGERAEFEPAAAYLPQLRQLLEARRDDPALVADFLFLETAPAP</sequence>
<reference evidence="2" key="1">
    <citation type="submission" date="2016-10" db="EMBL/GenBank/DDBJ databases">
        <authorList>
            <person name="de Groot N.N."/>
        </authorList>
    </citation>
    <scope>NUCLEOTIDE SEQUENCE [LARGE SCALE GENOMIC DNA]</scope>
    <source>
        <strain evidence="2">DSM 378</strain>
    </source>
</reference>